<evidence type="ECO:0000313" key="2">
    <source>
        <dbReference type="EMBL" id="KGN33028.1"/>
    </source>
</evidence>
<protein>
    <submittedName>
        <fullName evidence="2">Uncharacterized protein</fullName>
    </submittedName>
</protein>
<evidence type="ECO:0000313" key="3">
    <source>
        <dbReference type="Proteomes" id="UP000030002"/>
    </source>
</evidence>
<keyword evidence="1" id="KW-0472">Membrane</keyword>
<keyword evidence="1" id="KW-1133">Transmembrane helix</keyword>
<dbReference type="AlphaFoldDB" id="A0A0A0J7A8"/>
<proteinExistence type="predicted"/>
<reference evidence="2 3" key="1">
    <citation type="submission" date="2013-08" db="EMBL/GenBank/DDBJ databases">
        <title>The genome sequence of Knoellia sinensis.</title>
        <authorList>
            <person name="Zhu W."/>
            <person name="Wang G."/>
        </authorList>
    </citation>
    <scope>NUCLEOTIDE SEQUENCE [LARGE SCALE GENOMIC DNA]</scope>
    <source>
        <strain evidence="2 3">KCTC 19936</strain>
    </source>
</reference>
<evidence type="ECO:0000256" key="1">
    <source>
        <dbReference type="SAM" id="Phobius"/>
    </source>
</evidence>
<sequence>MGGLLHPEETTNAARQYDIVAANADRWELSHWLITASMLLMVGAILGLAHQLHERRPAEGILGGAVAIMGAMALFAVAAAETIVIPELGRSAEAGAGALYEQIFAFGGTRWTVLLVAVLLMPIGLMAMSYGLFRSQVAPTWAAGALGFGALVLIVALPSGSMVAFAVGLAAMTVGMATVGWEVLSETYEQWEHPPVLSAAPAA</sequence>
<dbReference type="EMBL" id="AVPJ01000005">
    <property type="protein sequence ID" value="KGN33028.1"/>
    <property type="molecule type" value="Genomic_DNA"/>
</dbReference>
<dbReference type="Proteomes" id="UP000030002">
    <property type="component" value="Unassembled WGS sequence"/>
</dbReference>
<comment type="caution">
    <text evidence="2">The sequence shown here is derived from an EMBL/GenBank/DDBJ whole genome shotgun (WGS) entry which is preliminary data.</text>
</comment>
<feature type="transmembrane region" description="Helical" evidence="1">
    <location>
        <begin position="111"/>
        <end position="133"/>
    </location>
</feature>
<organism evidence="2 3">
    <name type="scientific">Knoellia sinensis KCTC 19936</name>
    <dbReference type="NCBI Taxonomy" id="1385520"/>
    <lineage>
        <taxon>Bacteria</taxon>
        <taxon>Bacillati</taxon>
        <taxon>Actinomycetota</taxon>
        <taxon>Actinomycetes</taxon>
        <taxon>Micrococcales</taxon>
        <taxon>Intrasporangiaceae</taxon>
        <taxon>Knoellia</taxon>
    </lineage>
</organism>
<feature type="transmembrane region" description="Helical" evidence="1">
    <location>
        <begin position="140"/>
        <end position="157"/>
    </location>
</feature>
<gene>
    <name evidence="2" type="ORF">N802_16440</name>
</gene>
<dbReference type="STRING" id="1385520.N802_16440"/>
<feature type="transmembrane region" description="Helical" evidence="1">
    <location>
        <begin position="29"/>
        <end position="49"/>
    </location>
</feature>
<keyword evidence="3" id="KW-1185">Reference proteome</keyword>
<keyword evidence="1" id="KW-0812">Transmembrane</keyword>
<feature type="transmembrane region" description="Helical" evidence="1">
    <location>
        <begin position="61"/>
        <end position="80"/>
    </location>
</feature>
<accession>A0A0A0J7A8</accession>
<feature type="transmembrane region" description="Helical" evidence="1">
    <location>
        <begin position="163"/>
        <end position="184"/>
    </location>
</feature>
<name>A0A0A0J7A8_9MICO</name>